<evidence type="ECO:0000313" key="1">
    <source>
        <dbReference type="EMBL" id="OEG12487.1"/>
    </source>
</evidence>
<protein>
    <recommendedName>
        <fullName evidence="3">DUF5405 domain-containing protein</fullName>
    </recommendedName>
</protein>
<dbReference type="AlphaFoldDB" id="A0A1E5GIH9"/>
<name>A0A1E5GIH9_9ENTE</name>
<keyword evidence="2" id="KW-1185">Reference proteome</keyword>
<dbReference type="EMBL" id="MIJY01000034">
    <property type="protein sequence ID" value="OEG12487.1"/>
    <property type="molecule type" value="Genomic_DNA"/>
</dbReference>
<organism evidence="1 2">
    <name type="scientific">Enterococcus termitis</name>
    <dbReference type="NCBI Taxonomy" id="332950"/>
    <lineage>
        <taxon>Bacteria</taxon>
        <taxon>Bacillati</taxon>
        <taxon>Bacillota</taxon>
        <taxon>Bacilli</taxon>
        <taxon>Lactobacillales</taxon>
        <taxon>Enterococcaceae</taxon>
        <taxon>Enterococcus</taxon>
    </lineage>
</organism>
<evidence type="ECO:0008006" key="3">
    <source>
        <dbReference type="Google" id="ProtNLM"/>
    </source>
</evidence>
<dbReference type="Proteomes" id="UP000095094">
    <property type="component" value="Unassembled WGS sequence"/>
</dbReference>
<evidence type="ECO:0000313" key="2">
    <source>
        <dbReference type="Proteomes" id="UP000095094"/>
    </source>
</evidence>
<reference evidence="2" key="1">
    <citation type="submission" date="2016-09" db="EMBL/GenBank/DDBJ databases">
        <authorList>
            <person name="Gulvik C.A."/>
        </authorList>
    </citation>
    <scope>NUCLEOTIDE SEQUENCE [LARGE SCALE GENOMIC DNA]</scope>
    <source>
        <strain evidence="2">LMG 8895</strain>
    </source>
</reference>
<proteinExistence type="predicted"/>
<comment type="caution">
    <text evidence="1">The sequence shown here is derived from an EMBL/GenBank/DDBJ whole genome shotgun (WGS) entry which is preliminary data.</text>
</comment>
<gene>
    <name evidence="1" type="ORF">BCR25_08090</name>
</gene>
<accession>A0A1E5GIH9</accession>
<sequence>MADKKILFQGTGYRILDFNDMNVVLELQRSTDNYKFQGYYTDIQKALHSIVRRDLLIDRAQRLGAKSYLEQIEKVKNQLLQDIDKHLNKTATDDDPLSLDDLLQ</sequence>